<dbReference type="Pfam" id="PF00291">
    <property type="entry name" value="PALP"/>
    <property type="match status" value="1"/>
</dbReference>
<comment type="cofactor">
    <cofactor evidence="1">
        <name>pyridoxal 5'-phosphate</name>
        <dbReference type="ChEBI" id="CHEBI:597326"/>
    </cofactor>
</comment>
<keyword evidence="3" id="KW-0456">Lyase</keyword>
<sequence>MLRPTQENIMSAADRISKFQDTTPCVLQSGLSEIIGTETYAKIEYLNPVRSFKLRGAVNLVQQLAESKNISRVLTASTGNHGAAMSFACREFGMPITVGVPVNADRKKTDLIEEFGGVLEFLGDDLDDTKEHMLKDPLDPGHIFIEDGSSPEIVAGTATIGLEILAQVEDLDTLIIPVGNGALIGGIGTLVKEKNPDIKVIGIQAELASCMALSFKAGRPIDTKSCATFAGGMAVRVAIPEAVDLLLDVVDEMLLVSEDEMKRAMVLYYRCTQEIVEGAGAAALAAALRYPEKMQNQTICLIATGANVDPQLKQDIFGHLD</sequence>
<dbReference type="GO" id="GO:0006567">
    <property type="term" value="P:L-threonine catabolic process"/>
    <property type="evidence" value="ECO:0007669"/>
    <property type="project" value="TreeGrafter"/>
</dbReference>
<dbReference type="GO" id="GO:0009097">
    <property type="term" value="P:isoleucine biosynthetic process"/>
    <property type="evidence" value="ECO:0007669"/>
    <property type="project" value="TreeGrafter"/>
</dbReference>
<dbReference type="GO" id="GO:0004794">
    <property type="term" value="F:threonine deaminase activity"/>
    <property type="evidence" value="ECO:0007669"/>
    <property type="project" value="TreeGrafter"/>
</dbReference>
<dbReference type="SUPFAM" id="SSF53686">
    <property type="entry name" value="Tryptophan synthase beta subunit-like PLP-dependent enzymes"/>
    <property type="match status" value="1"/>
</dbReference>
<evidence type="ECO:0000256" key="1">
    <source>
        <dbReference type="ARBA" id="ARBA00001933"/>
    </source>
</evidence>
<dbReference type="PROSITE" id="PS00165">
    <property type="entry name" value="DEHYDRATASE_SER_THR"/>
    <property type="match status" value="1"/>
</dbReference>
<keyword evidence="2" id="KW-0663">Pyridoxal phosphate</keyword>
<organism evidence="5">
    <name type="scientific">marine metagenome</name>
    <dbReference type="NCBI Taxonomy" id="408172"/>
    <lineage>
        <taxon>unclassified sequences</taxon>
        <taxon>metagenomes</taxon>
        <taxon>ecological metagenomes</taxon>
    </lineage>
</organism>
<evidence type="ECO:0000256" key="2">
    <source>
        <dbReference type="ARBA" id="ARBA00022898"/>
    </source>
</evidence>
<dbReference type="AlphaFoldDB" id="A0A381RZ70"/>
<proteinExistence type="predicted"/>
<evidence type="ECO:0000259" key="4">
    <source>
        <dbReference type="Pfam" id="PF00291"/>
    </source>
</evidence>
<feature type="domain" description="Tryptophan synthase beta chain-like PALP" evidence="4">
    <location>
        <begin position="18"/>
        <end position="305"/>
    </location>
</feature>
<dbReference type="InterPro" id="IPR001926">
    <property type="entry name" value="TrpB-like_PALP"/>
</dbReference>
<evidence type="ECO:0000256" key="3">
    <source>
        <dbReference type="ARBA" id="ARBA00023239"/>
    </source>
</evidence>
<accession>A0A381RZ70</accession>
<dbReference type="EMBL" id="UINC01002480">
    <property type="protein sequence ID" value="SUZ97132.1"/>
    <property type="molecule type" value="Genomic_DNA"/>
</dbReference>
<dbReference type="PANTHER" id="PTHR48078">
    <property type="entry name" value="THREONINE DEHYDRATASE, MITOCHONDRIAL-RELATED"/>
    <property type="match status" value="1"/>
</dbReference>
<dbReference type="GO" id="GO:0030170">
    <property type="term" value="F:pyridoxal phosphate binding"/>
    <property type="evidence" value="ECO:0007669"/>
    <property type="project" value="InterPro"/>
</dbReference>
<dbReference type="PANTHER" id="PTHR48078:SF6">
    <property type="entry name" value="L-THREONINE DEHYDRATASE CATABOLIC TDCB"/>
    <property type="match status" value="1"/>
</dbReference>
<dbReference type="InterPro" id="IPR036052">
    <property type="entry name" value="TrpB-like_PALP_sf"/>
</dbReference>
<name>A0A381RZ70_9ZZZZ</name>
<dbReference type="GO" id="GO:0006565">
    <property type="term" value="P:L-serine catabolic process"/>
    <property type="evidence" value="ECO:0007669"/>
    <property type="project" value="TreeGrafter"/>
</dbReference>
<gene>
    <name evidence="5" type="ORF">METZ01_LOCUS49986</name>
</gene>
<protein>
    <recommendedName>
        <fullName evidence="4">Tryptophan synthase beta chain-like PALP domain-containing protein</fullName>
    </recommendedName>
</protein>
<dbReference type="InterPro" id="IPR050147">
    <property type="entry name" value="Ser/Thr_Dehydratase"/>
</dbReference>
<reference evidence="5" key="1">
    <citation type="submission" date="2018-05" db="EMBL/GenBank/DDBJ databases">
        <authorList>
            <person name="Lanie J.A."/>
            <person name="Ng W.-L."/>
            <person name="Kazmierczak K.M."/>
            <person name="Andrzejewski T.M."/>
            <person name="Davidsen T.M."/>
            <person name="Wayne K.J."/>
            <person name="Tettelin H."/>
            <person name="Glass J.I."/>
            <person name="Rusch D."/>
            <person name="Podicherti R."/>
            <person name="Tsui H.-C.T."/>
            <person name="Winkler M.E."/>
        </authorList>
    </citation>
    <scope>NUCLEOTIDE SEQUENCE</scope>
</reference>
<evidence type="ECO:0000313" key="5">
    <source>
        <dbReference type="EMBL" id="SUZ97132.1"/>
    </source>
</evidence>
<dbReference type="GO" id="GO:0003941">
    <property type="term" value="F:L-serine ammonia-lyase activity"/>
    <property type="evidence" value="ECO:0007669"/>
    <property type="project" value="TreeGrafter"/>
</dbReference>
<dbReference type="InterPro" id="IPR000634">
    <property type="entry name" value="Ser/Thr_deHydtase_PyrdxlP-BS"/>
</dbReference>
<dbReference type="Gene3D" id="3.40.50.1100">
    <property type="match status" value="2"/>
</dbReference>